<feature type="transmembrane region" description="Helical" evidence="6">
    <location>
        <begin position="33"/>
        <end position="50"/>
    </location>
</feature>
<dbReference type="PANTHER" id="PTHR30250">
    <property type="entry name" value="PST FAMILY PREDICTED COLANIC ACID TRANSPORTER"/>
    <property type="match status" value="1"/>
</dbReference>
<keyword evidence="8" id="KW-1185">Reference proteome</keyword>
<evidence type="ECO:0000256" key="4">
    <source>
        <dbReference type="ARBA" id="ARBA00022989"/>
    </source>
</evidence>
<keyword evidence="3 6" id="KW-0812">Transmembrane</keyword>
<evidence type="ECO:0000256" key="3">
    <source>
        <dbReference type="ARBA" id="ARBA00022692"/>
    </source>
</evidence>
<dbReference type="Proteomes" id="UP001629156">
    <property type="component" value="Unassembled WGS sequence"/>
</dbReference>
<proteinExistence type="predicted"/>
<keyword evidence="4 6" id="KW-1133">Transmembrane helix</keyword>
<evidence type="ECO:0000313" key="8">
    <source>
        <dbReference type="Proteomes" id="UP001629156"/>
    </source>
</evidence>
<dbReference type="EMBL" id="JBELPZ010000014">
    <property type="protein sequence ID" value="MFL9845268.1"/>
    <property type="molecule type" value="Genomic_DNA"/>
</dbReference>
<evidence type="ECO:0000256" key="2">
    <source>
        <dbReference type="ARBA" id="ARBA00022475"/>
    </source>
</evidence>
<comment type="caution">
    <text evidence="7">The sequence shown here is derived from an EMBL/GenBank/DDBJ whole genome shotgun (WGS) entry which is preliminary data.</text>
</comment>
<feature type="transmembrane region" description="Helical" evidence="6">
    <location>
        <begin position="201"/>
        <end position="225"/>
    </location>
</feature>
<feature type="transmembrane region" description="Helical" evidence="6">
    <location>
        <begin position="371"/>
        <end position="393"/>
    </location>
</feature>
<feature type="transmembrane region" description="Helical" evidence="6">
    <location>
        <begin position="130"/>
        <end position="148"/>
    </location>
</feature>
<keyword evidence="5 6" id="KW-0472">Membrane</keyword>
<organism evidence="7 8">
    <name type="scientific">Flavobacterium rhizosphaerae</name>
    <dbReference type="NCBI Taxonomy" id="3163298"/>
    <lineage>
        <taxon>Bacteria</taxon>
        <taxon>Pseudomonadati</taxon>
        <taxon>Bacteroidota</taxon>
        <taxon>Flavobacteriia</taxon>
        <taxon>Flavobacteriales</taxon>
        <taxon>Flavobacteriaceae</taxon>
        <taxon>Flavobacterium</taxon>
    </lineage>
</organism>
<feature type="transmembrane region" description="Helical" evidence="6">
    <location>
        <begin position="154"/>
        <end position="173"/>
    </location>
</feature>
<dbReference type="InterPro" id="IPR050833">
    <property type="entry name" value="Poly_Biosynth_Transport"/>
</dbReference>
<feature type="transmembrane region" description="Helical" evidence="6">
    <location>
        <begin position="341"/>
        <end position="365"/>
    </location>
</feature>
<feature type="transmembrane region" description="Helical" evidence="6">
    <location>
        <begin position="93"/>
        <end position="110"/>
    </location>
</feature>
<gene>
    <name evidence="7" type="ORF">ABS766_12635</name>
</gene>
<feature type="transmembrane region" description="Helical" evidence="6">
    <location>
        <begin position="308"/>
        <end position="329"/>
    </location>
</feature>
<reference evidence="7 8" key="1">
    <citation type="submission" date="2024-06" db="EMBL/GenBank/DDBJ databases">
        <authorList>
            <person name="Kaempfer P."/>
            <person name="Viver T."/>
        </authorList>
    </citation>
    <scope>NUCLEOTIDE SEQUENCE [LARGE SCALE GENOMIC DNA]</scope>
    <source>
        <strain evidence="7 8">ST-119</strain>
    </source>
</reference>
<accession>A0ABW8Z1I0</accession>
<evidence type="ECO:0000256" key="1">
    <source>
        <dbReference type="ARBA" id="ARBA00004651"/>
    </source>
</evidence>
<sequence>MGTAIGIVSALFIYPLDFAFSGIIKFVDNISQLLYPVMVFGASHALIKFYPSLTEQKQKQLFNYSLVSVTVVSLVTLAGVVLFNVITQYKDSALVYFAFAVAFSLAFIDLFRKQAQDMQRLSVPTLFEKIIPKITLPVLFLLLINGYFGVITSLWFYAGAYLLILLLIGGYLFSNFKPGFNYRFNNLFTDISRRDYYRYSLYAFAGSVGSLLAFRIDGIVIFNWIGEEANGIFGNGATLAATMQIPAVGMFALYAPLISKHLQENTLEPLNMKYKEIARLLFFIGALLYSCIFIGIDDLFSLLPSSEKLMLTVPIIYILGFSVLINMATGFNTEIITYSKYYRFNMIAILLLIVVNIALNAWFVFIADMGIAGVAWASFISMTLFNFSKLVFIYRKFGLLPFDAAFGKLVLLFAFTGVVIYLLPETGSHFVNLIYKCGLLVTLNVVAIYKLRLVYQLNVWIDQALKKFKL</sequence>
<keyword evidence="2" id="KW-1003">Cell membrane</keyword>
<evidence type="ECO:0000313" key="7">
    <source>
        <dbReference type="EMBL" id="MFL9845268.1"/>
    </source>
</evidence>
<feature type="transmembrane region" description="Helical" evidence="6">
    <location>
        <begin position="277"/>
        <end position="296"/>
    </location>
</feature>
<feature type="transmembrane region" description="Helical" evidence="6">
    <location>
        <begin position="7"/>
        <end position="27"/>
    </location>
</feature>
<feature type="transmembrane region" description="Helical" evidence="6">
    <location>
        <begin position="237"/>
        <end position="257"/>
    </location>
</feature>
<feature type="transmembrane region" description="Helical" evidence="6">
    <location>
        <begin position="62"/>
        <end position="87"/>
    </location>
</feature>
<dbReference type="Pfam" id="PF01943">
    <property type="entry name" value="Polysacc_synt"/>
    <property type="match status" value="1"/>
</dbReference>
<name>A0ABW8Z1I0_9FLAO</name>
<dbReference type="RefSeq" id="WP_408085544.1">
    <property type="nucleotide sequence ID" value="NZ_JBELPZ010000014.1"/>
</dbReference>
<protein>
    <submittedName>
        <fullName evidence="7">Oligosaccharide flippase family protein</fullName>
    </submittedName>
</protein>
<dbReference type="PANTHER" id="PTHR30250:SF11">
    <property type="entry name" value="O-ANTIGEN TRANSPORTER-RELATED"/>
    <property type="match status" value="1"/>
</dbReference>
<evidence type="ECO:0000256" key="6">
    <source>
        <dbReference type="SAM" id="Phobius"/>
    </source>
</evidence>
<evidence type="ECO:0000256" key="5">
    <source>
        <dbReference type="ARBA" id="ARBA00023136"/>
    </source>
</evidence>
<dbReference type="InterPro" id="IPR002797">
    <property type="entry name" value="Polysacc_synth"/>
</dbReference>
<comment type="subcellular location">
    <subcellularLocation>
        <location evidence="1">Cell membrane</location>
        <topology evidence="1">Multi-pass membrane protein</topology>
    </subcellularLocation>
</comment>
<feature type="transmembrane region" description="Helical" evidence="6">
    <location>
        <begin position="405"/>
        <end position="423"/>
    </location>
</feature>